<dbReference type="SUPFAM" id="SSF64268">
    <property type="entry name" value="PX domain"/>
    <property type="match status" value="1"/>
</dbReference>
<dbReference type="FunFam" id="3.30.1520.10:FF:000060">
    <property type="entry name" value="Phox (PX) domain-containing protein"/>
    <property type="match status" value="1"/>
</dbReference>
<dbReference type="GO" id="GO:0035091">
    <property type="term" value="F:phosphatidylinositol binding"/>
    <property type="evidence" value="ECO:0007669"/>
    <property type="project" value="InterPro"/>
</dbReference>
<evidence type="ECO:0000313" key="14">
    <source>
        <dbReference type="Proteomes" id="UP001157418"/>
    </source>
</evidence>
<dbReference type="InterPro" id="IPR001683">
    <property type="entry name" value="PX_dom"/>
</dbReference>
<reference evidence="13 14" key="1">
    <citation type="submission" date="2022-01" db="EMBL/GenBank/DDBJ databases">
        <authorList>
            <person name="Xiong W."/>
            <person name="Schranz E."/>
        </authorList>
    </citation>
    <scope>NUCLEOTIDE SEQUENCE [LARGE SCALE GENOMIC DNA]</scope>
</reference>
<comment type="caution">
    <text evidence="13">The sequence shown here is derived from an EMBL/GenBank/DDBJ whole genome shotgun (WGS) entry which is preliminary data.</text>
</comment>
<feature type="compositionally biased region" description="Polar residues" evidence="11">
    <location>
        <begin position="227"/>
        <end position="236"/>
    </location>
</feature>
<keyword evidence="3" id="KW-0813">Transport</keyword>
<evidence type="ECO:0000256" key="8">
    <source>
        <dbReference type="ARBA" id="ARBA00023136"/>
    </source>
</evidence>
<sequence length="497" mass="56299">MSDVSFYDYGSSDPAISGSLYGDSLSRLAAAVEHDDGLYSIRPPEHRHDGTSPLPLGMDWSFAPLIWEGRNSVWPHDLHKGWSYCVTIPSLISGIPTAGSSDTVFYGVKVGIQSPEGITTTRTVPRRFNEFLNLYSELRKGYPKKNLPRPPPKRFVKAKSKKVLVDRICALECWMTKLLSDIDVSRSAPVAIFLELEAAAREACNELNQNDSADMENSDELNSIKENFSDTSNVNTNHDDDDERDSNLGLKSEQNGVNIEDLIRRLNQETVARQYLTTKIKDLEMELETRIQSNKNMEELRRKCMELDLRLTIEQEARAYAESMKETMIQKNEMLMKEIEILRKEKEEMELKLKSFSKISEDKLMVDTCVSLSDTIDVLETSDTQIGLILAAEAGVVGEDGDNGNEDDDDEELRKLLGDILIENAKLREQVNSVISHALIIFFCSSRSLAICWFQRNSLLDQMAPSALQMFDTGLHYLRFCSRCSLKHRIRSPTPSY</sequence>
<dbReference type="AlphaFoldDB" id="A0AAU9MQV9"/>
<dbReference type="SMART" id="SM00312">
    <property type="entry name" value="PX"/>
    <property type="match status" value="1"/>
</dbReference>
<organism evidence="13 14">
    <name type="scientific">Lactuca virosa</name>
    <dbReference type="NCBI Taxonomy" id="75947"/>
    <lineage>
        <taxon>Eukaryota</taxon>
        <taxon>Viridiplantae</taxon>
        <taxon>Streptophyta</taxon>
        <taxon>Embryophyta</taxon>
        <taxon>Tracheophyta</taxon>
        <taxon>Spermatophyta</taxon>
        <taxon>Magnoliopsida</taxon>
        <taxon>eudicotyledons</taxon>
        <taxon>Gunneridae</taxon>
        <taxon>Pentapetalae</taxon>
        <taxon>asterids</taxon>
        <taxon>campanulids</taxon>
        <taxon>Asterales</taxon>
        <taxon>Asteraceae</taxon>
        <taxon>Cichorioideae</taxon>
        <taxon>Cichorieae</taxon>
        <taxon>Lactucinae</taxon>
        <taxon>Lactuca</taxon>
    </lineage>
</organism>
<evidence type="ECO:0000256" key="3">
    <source>
        <dbReference type="ARBA" id="ARBA00022448"/>
    </source>
</evidence>
<dbReference type="InterPro" id="IPR036871">
    <property type="entry name" value="PX_dom_sf"/>
</dbReference>
<evidence type="ECO:0000256" key="1">
    <source>
        <dbReference type="ARBA" id="ARBA00004481"/>
    </source>
</evidence>
<dbReference type="PANTHER" id="PTHR46856">
    <property type="entry name" value="PX DOMAIN-CONTAINING PROTEIN EREL1-RELATED"/>
    <property type="match status" value="1"/>
</dbReference>
<keyword evidence="7 10" id="KW-0175">Coiled coil</keyword>
<accession>A0AAU9MQV9</accession>
<dbReference type="GO" id="GO:0015031">
    <property type="term" value="P:protein transport"/>
    <property type="evidence" value="ECO:0007669"/>
    <property type="project" value="UniProtKB-KW"/>
</dbReference>
<evidence type="ECO:0000256" key="9">
    <source>
        <dbReference type="ARBA" id="ARBA00055681"/>
    </source>
</evidence>
<feature type="domain" description="PX" evidence="12">
    <location>
        <begin position="84"/>
        <end position="201"/>
    </location>
</feature>
<keyword evidence="6" id="KW-0653">Protein transport</keyword>
<dbReference type="PROSITE" id="PS50195">
    <property type="entry name" value="PX"/>
    <property type="match status" value="1"/>
</dbReference>
<evidence type="ECO:0000256" key="10">
    <source>
        <dbReference type="SAM" id="Coils"/>
    </source>
</evidence>
<evidence type="ECO:0000256" key="7">
    <source>
        <dbReference type="ARBA" id="ARBA00023054"/>
    </source>
</evidence>
<comment type="function">
    <text evidence="9">Acts as an effector of RABF2A and RABF2B. Involved in vacuolar transport of storage proteins. Regulates membrane trafficking to protein storage vacuoles (PSVs). Binds specifically to phosphatidylinositol 3-monophosphate (PtdIns3P).</text>
</comment>
<name>A0AAU9MQV9_9ASTR</name>
<comment type="subcellular location">
    <subcellularLocation>
        <location evidence="2">Cytoplasm</location>
        <location evidence="2">Cytosol</location>
    </subcellularLocation>
    <subcellularLocation>
        <location evidence="1">Endosome membrane</location>
        <topology evidence="1">Peripheral membrane protein</topology>
    </subcellularLocation>
</comment>
<dbReference type="Proteomes" id="UP001157418">
    <property type="component" value="Unassembled WGS sequence"/>
</dbReference>
<feature type="region of interest" description="Disordered" evidence="11">
    <location>
        <begin position="227"/>
        <end position="251"/>
    </location>
</feature>
<evidence type="ECO:0000259" key="12">
    <source>
        <dbReference type="PROSITE" id="PS50195"/>
    </source>
</evidence>
<dbReference type="PANTHER" id="PTHR46856:SF3">
    <property type="entry name" value="PX DOMAIN-CONTAINING PROTEIN EREX"/>
    <property type="match status" value="1"/>
</dbReference>
<keyword evidence="4" id="KW-0963">Cytoplasm</keyword>
<keyword evidence="5" id="KW-0967">Endosome</keyword>
<dbReference type="Pfam" id="PF00787">
    <property type="entry name" value="PX"/>
    <property type="match status" value="1"/>
</dbReference>
<dbReference type="GO" id="GO:0005829">
    <property type="term" value="C:cytosol"/>
    <property type="evidence" value="ECO:0007669"/>
    <property type="project" value="UniProtKB-SubCell"/>
</dbReference>
<dbReference type="Gene3D" id="3.30.1520.10">
    <property type="entry name" value="Phox-like domain"/>
    <property type="match status" value="1"/>
</dbReference>
<gene>
    <name evidence="13" type="ORF">LVIROSA_LOCUS10282</name>
</gene>
<proteinExistence type="predicted"/>
<dbReference type="GO" id="GO:0010008">
    <property type="term" value="C:endosome membrane"/>
    <property type="evidence" value="ECO:0007669"/>
    <property type="project" value="UniProtKB-SubCell"/>
</dbReference>
<evidence type="ECO:0000256" key="11">
    <source>
        <dbReference type="SAM" id="MobiDB-lite"/>
    </source>
</evidence>
<dbReference type="EMBL" id="CAKMRJ010001112">
    <property type="protein sequence ID" value="CAH1422983.1"/>
    <property type="molecule type" value="Genomic_DNA"/>
</dbReference>
<evidence type="ECO:0000256" key="2">
    <source>
        <dbReference type="ARBA" id="ARBA00004514"/>
    </source>
</evidence>
<protein>
    <recommendedName>
        <fullName evidence="12">PX domain-containing protein</fullName>
    </recommendedName>
</protein>
<keyword evidence="8" id="KW-0472">Membrane</keyword>
<evidence type="ECO:0000256" key="4">
    <source>
        <dbReference type="ARBA" id="ARBA00022490"/>
    </source>
</evidence>
<evidence type="ECO:0000256" key="6">
    <source>
        <dbReference type="ARBA" id="ARBA00022927"/>
    </source>
</evidence>
<feature type="coiled-coil region" evidence="10">
    <location>
        <begin position="280"/>
        <end position="359"/>
    </location>
</feature>
<dbReference type="InterPro" id="IPR044588">
    <property type="entry name" value="EREX-like"/>
</dbReference>
<keyword evidence="14" id="KW-1185">Reference proteome</keyword>
<evidence type="ECO:0000313" key="13">
    <source>
        <dbReference type="EMBL" id="CAH1422983.1"/>
    </source>
</evidence>
<evidence type="ECO:0000256" key="5">
    <source>
        <dbReference type="ARBA" id="ARBA00022753"/>
    </source>
</evidence>